<dbReference type="RefSeq" id="XP_022314118.1">
    <property type="nucleotide sequence ID" value="XM_022458410.1"/>
</dbReference>
<feature type="transmembrane region" description="Helical" evidence="2">
    <location>
        <begin position="630"/>
        <end position="651"/>
    </location>
</feature>
<feature type="region of interest" description="Disordered" evidence="1">
    <location>
        <begin position="1150"/>
        <end position="1175"/>
    </location>
</feature>
<feature type="transmembrane region" description="Helical" evidence="2">
    <location>
        <begin position="719"/>
        <end position="739"/>
    </location>
</feature>
<reference evidence="5" key="1">
    <citation type="submission" date="2025-08" db="UniProtKB">
        <authorList>
            <consortium name="RefSeq"/>
        </authorList>
    </citation>
    <scope>IDENTIFICATION</scope>
    <source>
        <tissue evidence="5">Whole sample</tissue>
    </source>
</reference>
<accession>A0A8B8CEB2</accession>
<evidence type="ECO:0000259" key="3">
    <source>
        <dbReference type="PROSITE" id="PS50858"/>
    </source>
</evidence>
<dbReference type="PROSITE" id="PS50858">
    <property type="entry name" value="BSD"/>
    <property type="match status" value="1"/>
</dbReference>
<feature type="transmembrane region" description="Helical" evidence="2">
    <location>
        <begin position="544"/>
        <end position="565"/>
    </location>
</feature>
<name>A0A8B8CEB2_CRAVI</name>
<gene>
    <name evidence="5" type="primary">LOC111118790</name>
</gene>
<dbReference type="PANTHER" id="PTHR37686:SF1">
    <property type="entry name" value="LD36006P"/>
    <property type="match status" value="1"/>
</dbReference>
<organism evidence="4 5">
    <name type="scientific">Crassostrea virginica</name>
    <name type="common">Eastern oyster</name>
    <dbReference type="NCBI Taxonomy" id="6565"/>
    <lineage>
        <taxon>Eukaryota</taxon>
        <taxon>Metazoa</taxon>
        <taxon>Spiralia</taxon>
        <taxon>Lophotrochozoa</taxon>
        <taxon>Mollusca</taxon>
        <taxon>Bivalvia</taxon>
        <taxon>Autobranchia</taxon>
        <taxon>Pteriomorphia</taxon>
        <taxon>Ostreida</taxon>
        <taxon>Ostreoidea</taxon>
        <taxon>Ostreidae</taxon>
        <taxon>Crassostrea</taxon>
    </lineage>
</organism>
<dbReference type="OrthoDB" id="10003277at2759"/>
<evidence type="ECO:0000256" key="2">
    <source>
        <dbReference type="SAM" id="Phobius"/>
    </source>
</evidence>
<dbReference type="InterPro" id="IPR057435">
    <property type="entry name" value="Lips"/>
</dbReference>
<evidence type="ECO:0000256" key="1">
    <source>
        <dbReference type="SAM" id="MobiDB-lite"/>
    </source>
</evidence>
<keyword evidence="2" id="KW-1133">Transmembrane helix</keyword>
<dbReference type="Proteomes" id="UP000694844">
    <property type="component" value="Chromosome 2"/>
</dbReference>
<dbReference type="AlphaFoldDB" id="A0A8B8CEB2"/>
<dbReference type="PANTHER" id="PTHR37686">
    <property type="entry name" value="LD36006P"/>
    <property type="match status" value="1"/>
</dbReference>
<dbReference type="Pfam" id="PF25228">
    <property type="entry name" value="Lips"/>
    <property type="match status" value="1"/>
</dbReference>
<feature type="transmembrane region" description="Helical" evidence="2">
    <location>
        <begin position="657"/>
        <end position="684"/>
    </location>
</feature>
<keyword evidence="2" id="KW-0472">Membrane</keyword>
<keyword evidence="2" id="KW-0812">Transmembrane</keyword>
<feature type="domain" description="BSD" evidence="3">
    <location>
        <begin position="874"/>
        <end position="918"/>
    </location>
</feature>
<keyword evidence="4" id="KW-1185">Reference proteome</keyword>
<sequence>MASSCVGADAAKMKPLNFPLDLSKVPADMAEVMQQIKQLAESMLFHWSEFPIVLPPSVTEILNDKDRQNQIFKDLFKAPVFDELEEVGTTPDGQLKNLSKKQLDDIWDNGEFDVDSVNFPGQVHKWRLTQLLQKGSQRAHNTMLDDAAISLRLMIITARNRFNSHFFSLTKSARELGRGLWLIFDILIGMPSTSPGDLQSKIQDEHMKHLVAELDIKPKYKSTLDKFCTYVKTMCEKLQSKNYQTAALRPPPVPYIYQTPGGQEIDLRLFNKDLINNCLPILSSILERGARGWHVQYRQKMMRDLQGQGLSNEEISQKINDAIMKEYLDRVFSGISTNTELENLQPGIGLLLVSQAKSVIAMKKAVSNVKDKLTIHKQMLKDHLEKTYPVKSRIVAWVNEQIARFEDDFIVQNLWSAHEEAIALCERQDLNQTAYFLKRDLNFIKEREAVLVKELGKVRIPNKRYTFSTRIWMPKNYIVTKVEGTKQTVIPTKIVQMEPMRGRMPPNITYSLERYRGRMTSSRYPFWRWWNYLQRTWAWSWNSLFFLGVVVPWCSPVSIRALLWIKPFIPDLELSQIDGTLYPKSSSKTRTFISTLRALWLHVLNSRRKFEETPDRGFLGKSLTRHLNRIWNYFFKGALGSFFLTLTYPLMCVGGSALSLIAALLVPVWVPIATLLFHLAGILIFDFDSPADNNKFSILFEALIYRILIMGLAQPIVALITGSLLCPLAALGISVFALAKRLGRGFWDTMMYFLVIRSRGRVPVSDGFVARRIAGPGLAANYFFQIKPEQALAALESKMELDELEVWRKNLEKKIEIPTEKYKKFVNQCFGPFSAGLVSDGVYSRLLKETQSLQKDLMVKVKEREARLNTGLMSNNSDKIKLPERELKITILQGAKMLEKFYTERVFPLINMTEEEFWEMKMLEFRDWRGLASKKFSEIFSKAFLIPLDGTDNLFRLEVKHLNLSRYTRMLASGNYRDDLDLVTEVHSPNALPFGKWDVVARAPSLDQNYFDPNKVIIYTTRYQTSRSRSKPWKPRRRSVTFDQLQIPLPLPHPGVIALSIYNREHEHSPNNLEDAYCQRILRATKDTPYVDLGESMTEEEMELEASTPENGAEEDPNFLHIAQQERTFSEEDMARLTDDNVKEVRVTIYSPKGEGEASEGEGRPPIPYVDEGAGRVVYKEPEGDNTCVDV</sequence>
<evidence type="ECO:0000313" key="4">
    <source>
        <dbReference type="Proteomes" id="UP000694844"/>
    </source>
</evidence>
<dbReference type="GeneID" id="111118790"/>
<evidence type="ECO:0000313" key="5">
    <source>
        <dbReference type="RefSeq" id="XP_022314118.1"/>
    </source>
</evidence>
<dbReference type="InterPro" id="IPR005607">
    <property type="entry name" value="BSD_dom"/>
</dbReference>
<dbReference type="KEGG" id="cvn:111118790"/>
<proteinExistence type="predicted"/>
<protein>
    <submittedName>
        <fullName evidence="5">Uncharacterized protein LOC111118790 isoform X1</fullName>
    </submittedName>
</protein>